<evidence type="ECO:0000256" key="1">
    <source>
        <dbReference type="SAM" id="MobiDB-lite"/>
    </source>
</evidence>
<comment type="caution">
    <text evidence="2">The sequence shown here is derived from an EMBL/GenBank/DDBJ whole genome shotgun (WGS) entry which is preliminary data.</text>
</comment>
<keyword evidence="3" id="KW-1185">Reference proteome</keyword>
<accession>A0A371FUC9</accession>
<proteinExistence type="predicted"/>
<evidence type="ECO:0000313" key="2">
    <source>
        <dbReference type="EMBL" id="RDX81924.1"/>
    </source>
</evidence>
<reference evidence="2" key="1">
    <citation type="submission" date="2018-05" db="EMBL/GenBank/DDBJ databases">
        <title>Draft genome of Mucuna pruriens seed.</title>
        <authorList>
            <person name="Nnadi N.E."/>
            <person name="Vos R."/>
            <person name="Hasami M.H."/>
            <person name="Devisetty U.K."/>
            <person name="Aguiy J.C."/>
        </authorList>
    </citation>
    <scope>NUCLEOTIDE SEQUENCE [LARGE SCALE GENOMIC DNA]</scope>
    <source>
        <strain evidence="2">JCA_2017</strain>
    </source>
</reference>
<name>A0A371FUC9_MUCPR</name>
<evidence type="ECO:0000313" key="3">
    <source>
        <dbReference type="Proteomes" id="UP000257109"/>
    </source>
</evidence>
<feature type="non-terminal residue" evidence="2">
    <location>
        <position position="1"/>
    </location>
</feature>
<feature type="region of interest" description="Disordered" evidence="1">
    <location>
        <begin position="1"/>
        <end position="41"/>
    </location>
</feature>
<dbReference type="Proteomes" id="UP000257109">
    <property type="component" value="Unassembled WGS sequence"/>
</dbReference>
<dbReference type="EMBL" id="QJKJ01007793">
    <property type="protein sequence ID" value="RDX81924.1"/>
    <property type="molecule type" value="Genomic_DNA"/>
</dbReference>
<dbReference type="AlphaFoldDB" id="A0A371FUC9"/>
<sequence>MRNMVTKEDGNVESKSSCEDSPSSNSKVEPSTDSSHDEGDLFKVRRMMNAQGKLCSIIIGGSSSINVASLRLVKKLNLPTLVHSTPYKL</sequence>
<organism evidence="2 3">
    <name type="scientific">Mucuna pruriens</name>
    <name type="common">Velvet bean</name>
    <name type="synonym">Dolichos pruriens</name>
    <dbReference type="NCBI Taxonomy" id="157652"/>
    <lineage>
        <taxon>Eukaryota</taxon>
        <taxon>Viridiplantae</taxon>
        <taxon>Streptophyta</taxon>
        <taxon>Embryophyta</taxon>
        <taxon>Tracheophyta</taxon>
        <taxon>Spermatophyta</taxon>
        <taxon>Magnoliopsida</taxon>
        <taxon>eudicotyledons</taxon>
        <taxon>Gunneridae</taxon>
        <taxon>Pentapetalae</taxon>
        <taxon>rosids</taxon>
        <taxon>fabids</taxon>
        <taxon>Fabales</taxon>
        <taxon>Fabaceae</taxon>
        <taxon>Papilionoideae</taxon>
        <taxon>50 kb inversion clade</taxon>
        <taxon>NPAAA clade</taxon>
        <taxon>indigoferoid/millettioid clade</taxon>
        <taxon>Phaseoleae</taxon>
        <taxon>Mucuna</taxon>
    </lineage>
</organism>
<feature type="compositionally biased region" description="Basic and acidic residues" evidence="1">
    <location>
        <begin position="1"/>
        <end position="18"/>
    </location>
</feature>
<gene>
    <name evidence="2" type="ORF">CR513_37361</name>
</gene>
<protein>
    <submittedName>
        <fullName evidence="2">Uncharacterized protein</fullName>
    </submittedName>
</protein>